<evidence type="ECO:0000256" key="1">
    <source>
        <dbReference type="SAM" id="Phobius"/>
    </source>
</evidence>
<evidence type="ECO:0000313" key="3">
    <source>
        <dbReference type="Proteomes" id="UP001064504"/>
    </source>
</evidence>
<evidence type="ECO:0000313" key="2">
    <source>
        <dbReference type="EMBL" id="UXH38863.1"/>
    </source>
</evidence>
<dbReference type="PIRSF" id="PIRSF029393">
    <property type="entry name" value="UCP029393"/>
    <property type="match status" value="1"/>
</dbReference>
<dbReference type="RefSeq" id="WP_060480557.1">
    <property type="nucleotide sequence ID" value="NZ_CP077094.1"/>
</dbReference>
<keyword evidence="3" id="KW-1185">Reference proteome</keyword>
<dbReference type="Pfam" id="PF11157">
    <property type="entry name" value="DUF2937"/>
    <property type="match status" value="1"/>
</dbReference>
<proteinExistence type="predicted"/>
<dbReference type="InterPro" id="IPR016917">
    <property type="entry name" value="UCP029393"/>
</dbReference>
<accession>A0ABY6AHZ9</accession>
<keyword evidence="1" id="KW-0472">Membrane</keyword>
<dbReference type="EMBL" id="CP104557">
    <property type="protein sequence ID" value="UXH38863.1"/>
    <property type="molecule type" value="Genomic_DNA"/>
</dbReference>
<protein>
    <submittedName>
        <fullName evidence="2">DUF2937 family protein</fullName>
    </submittedName>
</protein>
<keyword evidence="1" id="KW-1133">Transmembrane helix</keyword>
<reference evidence="2" key="1">
    <citation type="submission" date="2022-09" db="EMBL/GenBank/DDBJ databases">
        <title>Complete genome sequence of Pseudomonas promysalinigenes strain RL-WG26, a newly isolated PGPR with the potential for plant salinity stress alleviation.</title>
        <authorList>
            <person name="Ren L."/>
            <person name="Wang G."/>
            <person name="Hu H."/>
        </authorList>
    </citation>
    <scope>NUCLEOTIDE SEQUENCE</scope>
    <source>
        <strain evidence="2">RL-WG26</strain>
    </source>
</reference>
<dbReference type="Proteomes" id="UP001064504">
    <property type="component" value="Chromosome"/>
</dbReference>
<dbReference type="InterPro" id="IPR022584">
    <property type="entry name" value="DUF2937"/>
</dbReference>
<organism evidence="2 3">
    <name type="scientific">Pseudomonas promysalinigenes</name>
    <dbReference type="NCBI Taxonomy" id="485898"/>
    <lineage>
        <taxon>Bacteria</taxon>
        <taxon>Pseudomonadati</taxon>
        <taxon>Pseudomonadota</taxon>
        <taxon>Gammaproteobacteria</taxon>
        <taxon>Pseudomonadales</taxon>
        <taxon>Pseudomonadaceae</taxon>
        <taxon>Pseudomonas</taxon>
    </lineage>
</organism>
<sequence length="174" mass="19954">MFISYLRLLLFTFGLLAGIQVPGLVKDYSQRTEAHLFESRQALDGFKQTAERFFNGDLQALVRHYRASDDPVFLSDANSIESLLIRNQRLEDEWQALQGSWLSRTWHVLVQPDRQLREETLKGYSYQILLVPEAIGWGIGVGFLLAFVVESLLLGIGWVILGGRRRGTVKESWR</sequence>
<name>A0ABY6AHZ9_9PSED</name>
<gene>
    <name evidence="2" type="ORF">N5C08_18075</name>
</gene>
<feature type="transmembrane region" description="Helical" evidence="1">
    <location>
        <begin position="134"/>
        <end position="161"/>
    </location>
</feature>
<keyword evidence="1" id="KW-0812">Transmembrane</keyword>